<dbReference type="Proteomes" id="UP000318122">
    <property type="component" value="Segment"/>
</dbReference>
<evidence type="ECO:0000313" key="2">
    <source>
        <dbReference type="Proteomes" id="UP000318122"/>
    </source>
</evidence>
<keyword evidence="2" id="KW-1185">Reference proteome</keyword>
<protein>
    <submittedName>
        <fullName evidence="1">Uncharacterized protein</fullName>
    </submittedName>
</protein>
<organism evidence="1 2">
    <name type="scientific">Aeromonas phage 2_D05</name>
    <dbReference type="NCBI Taxonomy" id="2588098"/>
    <lineage>
        <taxon>Viruses</taxon>
        <taxon>Duplodnaviria</taxon>
        <taxon>Heunggongvirae</taxon>
        <taxon>Uroviricota</taxon>
        <taxon>Caudoviricetes</taxon>
        <taxon>Kunmingvirus</taxon>
        <taxon>Kunmingvirus kv2D05</taxon>
    </lineage>
</organism>
<reference evidence="1 2" key="1">
    <citation type="submission" date="2019-04" db="EMBL/GenBank/DDBJ databases">
        <title>Nine Novel Phages from a Plateau Lake in Southwest China Provide Insights into Aeromonas Phage Diversity.</title>
        <authorList>
            <person name="Xiao W."/>
        </authorList>
    </citation>
    <scope>NUCLEOTIDE SEQUENCE [LARGE SCALE GENOMIC DNA]</scope>
</reference>
<accession>A0A4Y5TWW5</accession>
<name>A0A4Y5TWW5_9CAUD</name>
<gene>
    <name evidence="1" type="ORF">2D05_051</name>
</gene>
<sequence length="78" mass="8803">MAQVIIDGVEYAPKVDMIKPDDSAINKALAELVSLYYFEDWHKASSRVWDAINHINPELANLVSDDPCKAYGLFCEED</sequence>
<evidence type="ECO:0000313" key="1">
    <source>
        <dbReference type="EMBL" id="QDB73882.1"/>
    </source>
</evidence>
<proteinExistence type="predicted"/>
<dbReference type="EMBL" id="MK804891">
    <property type="protein sequence ID" value="QDB73882.1"/>
    <property type="molecule type" value="Genomic_DNA"/>
</dbReference>